<feature type="region of interest" description="Disordered" evidence="6">
    <location>
        <begin position="464"/>
        <end position="485"/>
    </location>
</feature>
<sequence>MFSKQRVFAFVLQFLHSNLRGCGCGMLRCTSELNLEFILKSFDVGNVRNLNLQLRVRAVITLYDSEDTQRTKDYYREFMSCFTRDEAAGETKITNPINLLSLLLSQNELVFRWLGEIRSAQDAQGQPPAAAETRPELKKSYGDALREVQDFFMLLMSLVVLRITDVEAAGQMAGNFCAVFRASKDQPEFRLKLLMGLYNVFPPSFPYRFPIFVAILEYATETNLFHLLLPYVKYINEWAKDWNLGPAAKRQVYLMLANGLKKLGKTEEAYDYLKRHVQFFQGETEEVLNDPATVAAAVELATDSVKMGDILYFDSLLSYSAIQNLNKTEHSFLFHLLQVFCKQGPQQLEELLAQHPEMLDKYGLGREGLLQKLQLLWVASTLQRRRLFSFKQLSDFSQLSEATAEQLVVQAIGQGLVEAKVDQINKLVHVRTAIQREFGRAQWEEVLGQLEHWASAVRTLRQAKESVKHSAQPSETIPTPVSTLQ</sequence>
<dbReference type="GO" id="GO:0003743">
    <property type="term" value="F:translation initiation factor activity"/>
    <property type="evidence" value="ECO:0007669"/>
    <property type="project" value="UniProtKB-UniRule"/>
</dbReference>
<dbReference type="RefSeq" id="XP_013232519.1">
    <property type="nucleotide sequence ID" value="XM_013377065.1"/>
</dbReference>
<dbReference type="AlphaFoldDB" id="U6KZK7"/>
<evidence type="ECO:0000256" key="6">
    <source>
        <dbReference type="SAM" id="MobiDB-lite"/>
    </source>
</evidence>
<comment type="similarity">
    <text evidence="5">Belongs to the eIF-3 subunit M family.</text>
</comment>
<evidence type="ECO:0000259" key="7">
    <source>
        <dbReference type="PROSITE" id="PS50250"/>
    </source>
</evidence>
<gene>
    <name evidence="8" type="ORF">ETH_00009940</name>
</gene>
<dbReference type="VEuPathDB" id="ToxoDB:ETH2_1599300"/>
<dbReference type="InterPro" id="IPR045237">
    <property type="entry name" value="COPS7/eIF3m"/>
</dbReference>
<evidence type="ECO:0000313" key="9">
    <source>
        <dbReference type="Proteomes" id="UP000030747"/>
    </source>
</evidence>
<evidence type="ECO:0000256" key="1">
    <source>
        <dbReference type="ARBA" id="ARBA00008482"/>
    </source>
</evidence>
<dbReference type="InterPro" id="IPR027528">
    <property type="entry name" value="eIF3m"/>
</dbReference>
<dbReference type="GO" id="GO:0000502">
    <property type="term" value="C:proteasome complex"/>
    <property type="evidence" value="ECO:0007669"/>
    <property type="project" value="UniProtKB-KW"/>
</dbReference>
<keyword evidence="4 5" id="KW-0648">Protein biosynthesis</keyword>
<dbReference type="GO" id="GO:0001732">
    <property type="term" value="P:formation of cytoplasmic translation initiation complex"/>
    <property type="evidence" value="ECO:0007669"/>
    <property type="project" value="UniProtKB-UniRule"/>
</dbReference>
<keyword evidence="2 5" id="KW-0963">Cytoplasm</keyword>
<comment type="function">
    <text evidence="5">Component of the eukaryotic translation initiation factor 3 (eIF-3) complex, which is involved in protein synthesis of a specialized repertoire of mRNAs and, together with other initiation factors, stimulates binding of mRNA and methionyl-tRNAi to the 40S ribosome. The eIF-3 complex specifically targets and initiates translation of a subset of mRNAs involved in cell proliferation.</text>
</comment>
<protein>
    <recommendedName>
        <fullName evidence="5">Eukaryotic translation initiation factor 3 subunit M</fullName>
        <shortName evidence="5">eIF3m</shortName>
    </recommendedName>
</protein>
<evidence type="ECO:0000256" key="2">
    <source>
        <dbReference type="ARBA" id="ARBA00022490"/>
    </source>
</evidence>
<feature type="compositionally biased region" description="Polar residues" evidence="6">
    <location>
        <begin position="469"/>
        <end position="485"/>
    </location>
</feature>
<comment type="similarity">
    <text evidence="1">Belongs to the CSN7/EIF3M family. CSN7 subfamily.</text>
</comment>
<dbReference type="OMA" id="VCLKALW"/>
<feature type="domain" description="PCI" evidence="7">
    <location>
        <begin position="268"/>
        <end position="435"/>
    </location>
</feature>
<dbReference type="EMBL" id="HG675668">
    <property type="protein sequence ID" value="CDJ41769.1"/>
    <property type="molecule type" value="Genomic_DNA"/>
</dbReference>
<dbReference type="OrthoDB" id="10267031at2759"/>
<evidence type="ECO:0000256" key="4">
    <source>
        <dbReference type="ARBA" id="ARBA00022917"/>
    </source>
</evidence>
<dbReference type="GO" id="GO:0016282">
    <property type="term" value="C:eukaryotic 43S preinitiation complex"/>
    <property type="evidence" value="ECO:0007669"/>
    <property type="project" value="UniProtKB-UniRule"/>
</dbReference>
<evidence type="ECO:0000313" key="8">
    <source>
        <dbReference type="EMBL" id="CDJ41769.1"/>
    </source>
</evidence>
<accession>U6KZK7</accession>
<organism evidence="8 9">
    <name type="scientific">Eimeria tenella</name>
    <name type="common">Coccidian parasite</name>
    <dbReference type="NCBI Taxonomy" id="5802"/>
    <lineage>
        <taxon>Eukaryota</taxon>
        <taxon>Sar</taxon>
        <taxon>Alveolata</taxon>
        <taxon>Apicomplexa</taxon>
        <taxon>Conoidasida</taxon>
        <taxon>Coccidia</taxon>
        <taxon>Eucoccidiorida</taxon>
        <taxon>Eimeriorina</taxon>
        <taxon>Eimeriidae</taxon>
        <taxon>Eimeria</taxon>
    </lineage>
</organism>
<evidence type="ECO:0000256" key="5">
    <source>
        <dbReference type="HAMAP-Rule" id="MF_03012"/>
    </source>
</evidence>
<dbReference type="GO" id="GO:0033290">
    <property type="term" value="C:eukaryotic 48S preinitiation complex"/>
    <property type="evidence" value="ECO:0007669"/>
    <property type="project" value="UniProtKB-UniRule"/>
</dbReference>
<keyword evidence="9" id="KW-1185">Reference proteome</keyword>
<dbReference type="PANTHER" id="PTHR15350">
    <property type="entry name" value="COP9 SIGNALOSOME COMPLEX SUBUNIT 7/DENDRITIC CELL PROTEIN GA17"/>
    <property type="match status" value="1"/>
</dbReference>
<dbReference type="PANTHER" id="PTHR15350:SF2">
    <property type="entry name" value="EUKARYOTIC TRANSLATION INITIATION FACTOR 3 SUBUNIT M"/>
    <property type="match status" value="1"/>
</dbReference>
<dbReference type="InterPro" id="IPR000717">
    <property type="entry name" value="PCI_dom"/>
</dbReference>
<dbReference type="GeneID" id="25251184"/>
<dbReference type="SMART" id="SM00088">
    <property type="entry name" value="PINT"/>
    <property type="match status" value="1"/>
</dbReference>
<dbReference type="HAMAP" id="MF_03012">
    <property type="entry name" value="eIF3m"/>
    <property type="match status" value="1"/>
</dbReference>
<dbReference type="PROSITE" id="PS50250">
    <property type="entry name" value="PCI"/>
    <property type="match status" value="1"/>
</dbReference>
<dbReference type="GO" id="GO:0071541">
    <property type="term" value="C:eukaryotic translation initiation factor 3 complex, eIF3m"/>
    <property type="evidence" value="ECO:0007669"/>
    <property type="project" value="UniProtKB-UniRule"/>
</dbReference>
<keyword evidence="8" id="KW-0647">Proteasome</keyword>
<dbReference type="Pfam" id="PF01399">
    <property type="entry name" value="PCI"/>
    <property type="match status" value="1"/>
</dbReference>
<dbReference type="Proteomes" id="UP000030747">
    <property type="component" value="Unassembled WGS sequence"/>
</dbReference>
<dbReference type="VEuPathDB" id="ToxoDB:ETH_00009940"/>
<comment type="subcellular location">
    <subcellularLocation>
        <location evidence="5">Cytoplasm</location>
    </subcellularLocation>
</comment>
<reference evidence="8" key="2">
    <citation type="submission" date="2013-10" db="EMBL/GenBank/DDBJ databases">
        <authorList>
            <person name="Aslett M."/>
        </authorList>
    </citation>
    <scope>NUCLEOTIDE SEQUENCE [LARGE SCALE GENOMIC DNA]</scope>
    <source>
        <strain evidence="8">Houghton</strain>
    </source>
</reference>
<proteinExistence type="inferred from homology"/>
<comment type="subunit">
    <text evidence="5">Component of the eukaryotic translation initiation factor 3 (eIF-3) complex.</text>
</comment>
<evidence type="ECO:0000256" key="3">
    <source>
        <dbReference type="ARBA" id="ARBA00022540"/>
    </source>
</evidence>
<name>U6KZK7_EIMTE</name>
<reference evidence="8" key="1">
    <citation type="submission" date="2013-10" db="EMBL/GenBank/DDBJ databases">
        <title>Genomic analysis of the causative agents of coccidiosis in chickens.</title>
        <authorList>
            <person name="Reid A.J."/>
            <person name="Blake D."/>
            <person name="Billington K."/>
            <person name="Browne H."/>
            <person name="Dunn M."/>
            <person name="Hung S."/>
            <person name="Kawahara F."/>
            <person name="Miranda-Saavedra D."/>
            <person name="Mourier T."/>
            <person name="Nagra H."/>
            <person name="Otto T.D."/>
            <person name="Rawlings N."/>
            <person name="Sanchez A."/>
            <person name="Sanders M."/>
            <person name="Subramaniam C."/>
            <person name="Tay Y."/>
            <person name="Dear P."/>
            <person name="Doerig C."/>
            <person name="Gruber A."/>
            <person name="Parkinson J."/>
            <person name="Shirley M."/>
            <person name="Wan K.L."/>
            <person name="Berriman M."/>
            <person name="Tomley F."/>
            <person name="Pain A."/>
        </authorList>
    </citation>
    <scope>NUCLEOTIDE SEQUENCE [LARGE SCALE GENOMIC DNA]</scope>
    <source>
        <strain evidence="8">Houghton</strain>
    </source>
</reference>
<keyword evidence="3 5" id="KW-0396">Initiation factor</keyword>